<comment type="caution">
    <text evidence="9">The sequence shown here is derived from an EMBL/GenBank/DDBJ whole genome shotgun (WGS) entry which is preliminary data.</text>
</comment>
<dbReference type="RefSeq" id="WP_130092471.1">
    <property type="nucleotide sequence ID" value="NZ_SETE01000001.1"/>
</dbReference>
<feature type="repeat" description="TPR" evidence="6">
    <location>
        <begin position="280"/>
        <end position="313"/>
    </location>
</feature>
<keyword evidence="3" id="KW-0677">Repeat</keyword>
<evidence type="ECO:0000256" key="5">
    <source>
        <dbReference type="ARBA" id="ARBA00038253"/>
    </source>
</evidence>
<dbReference type="Pfam" id="PF13424">
    <property type="entry name" value="TPR_12"/>
    <property type="match status" value="1"/>
</dbReference>
<dbReference type="InterPro" id="IPR019734">
    <property type="entry name" value="TPR_rpt"/>
</dbReference>
<dbReference type="OrthoDB" id="9803982at2"/>
<dbReference type="Pfam" id="PF13181">
    <property type="entry name" value="TPR_8"/>
    <property type="match status" value="2"/>
</dbReference>
<keyword evidence="7" id="KW-0812">Transmembrane</keyword>
<sequence>MKQVKLFISVVFLISFNFSFAQESVSDKLKEYETASLNKKMELFFYFFQKFESDQQDSVLYYVNDLLSEGIKNKNHDAIALANYGIGPYLLNHSLFEEAETKLEKAKKHYHKVENDTMLADVYNCIGNSAFLQGKLAQAELLYNKSSEFAIASGEERFKMLSVFNLSRIYLNQGKVEEAKDMIQDYIDFNLANGAMRRLAAAYGLMGQLYLNQNDNKLAIDFFTRSMESGLTAGNMTAVANGYTNLAIAEYLSGEMQKSEQYFQLALAYRQKAGDKYFIVEGYYNLGDFYYAAAKFDSAIVNYAYSLKIAEEANNLKGQKEALMQLSYVYDTLDQKNNQIAVLIKVISTQEKLAKQQSYKEINALKLSHAQSEKEAINTGGIREDQLYGQVAEYQSIFSNWVWIVFTCMLVLLVFIYFFRRSSKK</sequence>
<dbReference type="EMBL" id="SETE01000001">
    <property type="protein sequence ID" value="RYM36106.1"/>
    <property type="molecule type" value="Genomic_DNA"/>
</dbReference>
<name>A0A4Q4KRD4_9FLAO</name>
<dbReference type="SMART" id="SM00028">
    <property type="entry name" value="TPR"/>
    <property type="match status" value="4"/>
</dbReference>
<dbReference type="SUPFAM" id="SSF48452">
    <property type="entry name" value="TPR-like"/>
    <property type="match status" value="2"/>
</dbReference>
<protein>
    <submittedName>
        <fullName evidence="9">Tetratricopeptide repeat protein</fullName>
    </submittedName>
</protein>
<dbReference type="PANTHER" id="PTHR46630">
    <property type="entry name" value="TETRATRICOPEPTIDE REPEAT PROTEIN 29"/>
    <property type="match status" value="1"/>
</dbReference>
<dbReference type="InterPro" id="IPR051476">
    <property type="entry name" value="Bac_ResReg_Asp_Phosphatase"/>
</dbReference>
<dbReference type="AlphaFoldDB" id="A0A4Q4KRD4"/>
<keyword evidence="10" id="KW-1185">Reference proteome</keyword>
<dbReference type="PROSITE" id="PS50005">
    <property type="entry name" value="TPR"/>
    <property type="match status" value="1"/>
</dbReference>
<dbReference type="Proteomes" id="UP000293952">
    <property type="component" value="Unassembled WGS sequence"/>
</dbReference>
<evidence type="ECO:0000313" key="9">
    <source>
        <dbReference type="EMBL" id="RYM36106.1"/>
    </source>
</evidence>
<feature type="signal peptide" evidence="8">
    <location>
        <begin position="1"/>
        <end position="21"/>
    </location>
</feature>
<evidence type="ECO:0000256" key="2">
    <source>
        <dbReference type="ARBA" id="ARBA00022490"/>
    </source>
</evidence>
<comment type="similarity">
    <text evidence="5">Belongs to the Rap family.</text>
</comment>
<evidence type="ECO:0000313" key="10">
    <source>
        <dbReference type="Proteomes" id="UP000293952"/>
    </source>
</evidence>
<reference evidence="9 10" key="1">
    <citation type="submission" date="2019-02" db="EMBL/GenBank/DDBJ databases">
        <title>Genome sequence of the sea-ice species Brumimicrobium glaciale.</title>
        <authorList>
            <person name="Bowman J.P."/>
        </authorList>
    </citation>
    <scope>NUCLEOTIDE SEQUENCE [LARGE SCALE GENOMIC DNA]</scope>
    <source>
        <strain evidence="9 10">IC156</strain>
    </source>
</reference>
<feature type="chain" id="PRO_5020791682" evidence="8">
    <location>
        <begin position="22"/>
        <end position="425"/>
    </location>
</feature>
<dbReference type="GO" id="GO:0005737">
    <property type="term" value="C:cytoplasm"/>
    <property type="evidence" value="ECO:0007669"/>
    <property type="project" value="UniProtKB-SubCell"/>
</dbReference>
<dbReference type="Gene3D" id="1.25.40.10">
    <property type="entry name" value="Tetratricopeptide repeat domain"/>
    <property type="match status" value="2"/>
</dbReference>
<dbReference type="PANTHER" id="PTHR46630:SF1">
    <property type="entry name" value="TETRATRICOPEPTIDE REPEAT PROTEIN 29"/>
    <property type="match status" value="1"/>
</dbReference>
<evidence type="ECO:0000256" key="3">
    <source>
        <dbReference type="ARBA" id="ARBA00022737"/>
    </source>
</evidence>
<keyword evidence="2" id="KW-0963">Cytoplasm</keyword>
<evidence type="ECO:0000256" key="8">
    <source>
        <dbReference type="SAM" id="SignalP"/>
    </source>
</evidence>
<keyword evidence="7" id="KW-1133">Transmembrane helix</keyword>
<evidence type="ECO:0000256" key="1">
    <source>
        <dbReference type="ARBA" id="ARBA00004496"/>
    </source>
</evidence>
<feature type="transmembrane region" description="Helical" evidence="7">
    <location>
        <begin position="401"/>
        <end position="419"/>
    </location>
</feature>
<organism evidence="9 10">
    <name type="scientific">Brumimicrobium glaciale</name>
    <dbReference type="NCBI Taxonomy" id="200475"/>
    <lineage>
        <taxon>Bacteria</taxon>
        <taxon>Pseudomonadati</taxon>
        <taxon>Bacteroidota</taxon>
        <taxon>Flavobacteriia</taxon>
        <taxon>Flavobacteriales</taxon>
        <taxon>Crocinitomicaceae</taxon>
        <taxon>Brumimicrobium</taxon>
    </lineage>
</organism>
<evidence type="ECO:0000256" key="4">
    <source>
        <dbReference type="ARBA" id="ARBA00022803"/>
    </source>
</evidence>
<gene>
    <name evidence="9" type="ORF">ERX46_03675</name>
</gene>
<dbReference type="InterPro" id="IPR011990">
    <property type="entry name" value="TPR-like_helical_dom_sf"/>
</dbReference>
<keyword evidence="8" id="KW-0732">Signal</keyword>
<keyword evidence="7" id="KW-0472">Membrane</keyword>
<evidence type="ECO:0000256" key="6">
    <source>
        <dbReference type="PROSITE-ProRule" id="PRU00339"/>
    </source>
</evidence>
<proteinExistence type="inferred from homology"/>
<accession>A0A4Q4KRD4</accession>
<evidence type="ECO:0000256" key="7">
    <source>
        <dbReference type="SAM" id="Phobius"/>
    </source>
</evidence>
<comment type="subcellular location">
    <subcellularLocation>
        <location evidence="1">Cytoplasm</location>
    </subcellularLocation>
</comment>
<keyword evidence="4 6" id="KW-0802">TPR repeat</keyword>